<reference evidence="3" key="1">
    <citation type="journal article" date="2017" name="Genome Biol.">
        <title>Comparative genomics reveals high biological diversity and specific adaptations in the industrially and medically important fungal genus Aspergillus.</title>
        <authorList>
            <person name="de Vries R.P."/>
            <person name="Riley R."/>
            <person name="Wiebenga A."/>
            <person name="Aguilar-Osorio G."/>
            <person name="Amillis S."/>
            <person name="Uchima C.A."/>
            <person name="Anderluh G."/>
            <person name="Asadollahi M."/>
            <person name="Askin M."/>
            <person name="Barry K."/>
            <person name="Battaglia E."/>
            <person name="Bayram O."/>
            <person name="Benocci T."/>
            <person name="Braus-Stromeyer S.A."/>
            <person name="Caldana C."/>
            <person name="Canovas D."/>
            <person name="Cerqueira G.C."/>
            <person name="Chen F."/>
            <person name="Chen W."/>
            <person name="Choi C."/>
            <person name="Clum A."/>
            <person name="Dos Santos R.A."/>
            <person name="Damasio A.R."/>
            <person name="Diallinas G."/>
            <person name="Emri T."/>
            <person name="Fekete E."/>
            <person name="Flipphi M."/>
            <person name="Freyberg S."/>
            <person name="Gallo A."/>
            <person name="Gournas C."/>
            <person name="Habgood R."/>
            <person name="Hainaut M."/>
            <person name="Harispe M.L."/>
            <person name="Henrissat B."/>
            <person name="Hilden K.S."/>
            <person name="Hope R."/>
            <person name="Hossain A."/>
            <person name="Karabika E."/>
            <person name="Karaffa L."/>
            <person name="Karanyi Z."/>
            <person name="Krasevec N."/>
            <person name="Kuo A."/>
            <person name="Kusch H."/>
            <person name="LaButti K."/>
            <person name="Lagendijk E.L."/>
            <person name="Lapidus A."/>
            <person name="Levasseur A."/>
            <person name="Lindquist E."/>
            <person name="Lipzen A."/>
            <person name="Logrieco A.F."/>
            <person name="MacCabe A."/>
            <person name="Maekelae M.R."/>
            <person name="Malavazi I."/>
            <person name="Melin P."/>
            <person name="Meyer V."/>
            <person name="Mielnichuk N."/>
            <person name="Miskei M."/>
            <person name="Molnar A.P."/>
            <person name="Mule G."/>
            <person name="Ngan C.Y."/>
            <person name="Orejas M."/>
            <person name="Orosz E."/>
            <person name="Ouedraogo J.P."/>
            <person name="Overkamp K.M."/>
            <person name="Park H.-S."/>
            <person name="Perrone G."/>
            <person name="Piumi F."/>
            <person name="Punt P.J."/>
            <person name="Ram A.F."/>
            <person name="Ramon A."/>
            <person name="Rauscher S."/>
            <person name="Record E."/>
            <person name="Riano-Pachon D.M."/>
            <person name="Robert V."/>
            <person name="Roehrig J."/>
            <person name="Ruller R."/>
            <person name="Salamov A."/>
            <person name="Salih N.S."/>
            <person name="Samson R.A."/>
            <person name="Sandor E."/>
            <person name="Sanguinetti M."/>
            <person name="Schuetze T."/>
            <person name="Sepcic K."/>
            <person name="Shelest E."/>
            <person name="Sherlock G."/>
            <person name="Sophianopoulou V."/>
            <person name="Squina F.M."/>
            <person name="Sun H."/>
            <person name="Susca A."/>
            <person name="Todd R.B."/>
            <person name="Tsang A."/>
            <person name="Unkles S.E."/>
            <person name="van de Wiele N."/>
            <person name="van Rossen-Uffink D."/>
            <person name="Oliveira J.V."/>
            <person name="Vesth T.C."/>
            <person name="Visser J."/>
            <person name="Yu J.-H."/>
            <person name="Zhou M."/>
            <person name="Andersen M.R."/>
            <person name="Archer D.B."/>
            <person name="Baker S.E."/>
            <person name="Benoit I."/>
            <person name="Brakhage A.A."/>
            <person name="Braus G.H."/>
            <person name="Fischer R."/>
            <person name="Frisvad J.C."/>
            <person name="Goldman G.H."/>
            <person name="Houbraken J."/>
            <person name="Oakley B."/>
            <person name="Pocsi I."/>
            <person name="Scazzocchio C."/>
            <person name="Seiboth B."/>
            <person name="vanKuyk P.A."/>
            <person name="Wortman J."/>
            <person name="Dyer P.S."/>
            <person name="Grigoriev I.V."/>
        </authorList>
    </citation>
    <scope>NUCLEOTIDE SEQUENCE [LARGE SCALE GENOMIC DNA]</scope>
    <source>
        <strain evidence="3">CBS 593.65</strain>
    </source>
</reference>
<name>A0A1L9TJS4_9EURO</name>
<evidence type="ECO:0000313" key="3">
    <source>
        <dbReference type="Proteomes" id="UP000184356"/>
    </source>
</evidence>
<evidence type="ECO:0000256" key="1">
    <source>
        <dbReference type="SAM" id="MobiDB-lite"/>
    </source>
</evidence>
<accession>A0A1L9TJS4</accession>
<keyword evidence="3" id="KW-1185">Reference proteome</keyword>
<dbReference type="VEuPathDB" id="FungiDB:ASPSYDRAFT_30488"/>
<evidence type="ECO:0000313" key="2">
    <source>
        <dbReference type="EMBL" id="OJJ59631.1"/>
    </source>
</evidence>
<gene>
    <name evidence="2" type="ORF">ASPSYDRAFT_30488</name>
</gene>
<dbReference type="Proteomes" id="UP000184356">
    <property type="component" value="Unassembled WGS sequence"/>
</dbReference>
<proteinExistence type="predicted"/>
<sequence>MEVAPSQAPGPRQYTPSTEPALRPRIYPNKPQWPQPPTLQTPRDRVKQYLPMLSKEADDEAFESFLHIRFADPNAGVTHRENADIYLTAGIIQSLVLRQVVPGGTSIGATEVHVPQLWIAARTAMAVGHCPSPHHLPCKQCLLPPPLWQPGRLDGPYPHPSTAAAAVDKAAEFRALRDEYKLRNPFEAPPPKTVEDYKKLSDNISICIRFAFVTGEWVEFALTCYHRTIPNDKELERYSEKDAQVFSEWKRHGVHIKDQNASNLLTINSLTQRDIKDNISGLERLFPGRLLGKNNFIELSGKELRQVDRM</sequence>
<dbReference type="AlphaFoldDB" id="A0A1L9TJS4"/>
<dbReference type="EMBL" id="KV878585">
    <property type="protein sequence ID" value="OJJ59631.1"/>
    <property type="molecule type" value="Genomic_DNA"/>
</dbReference>
<dbReference type="STRING" id="1036612.A0A1L9TJS4"/>
<protein>
    <submittedName>
        <fullName evidence="2">Uncharacterized protein</fullName>
    </submittedName>
</protein>
<feature type="region of interest" description="Disordered" evidence="1">
    <location>
        <begin position="1"/>
        <end position="43"/>
    </location>
</feature>
<dbReference type="RefSeq" id="XP_040703437.1">
    <property type="nucleotide sequence ID" value="XM_040844784.1"/>
</dbReference>
<organism evidence="2 3">
    <name type="scientific">Aspergillus sydowii CBS 593.65</name>
    <dbReference type="NCBI Taxonomy" id="1036612"/>
    <lineage>
        <taxon>Eukaryota</taxon>
        <taxon>Fungi</taxon>
        <taxon>Dikarya</taxon>
        <taxon>Ascomycota</taxon>
        <taxon>Pezizomycotina</taxon>
        <taxon>Eurotiomycetes</taxon>
        <taxon>Eurotiomycetidae</taxon>
        <taxon>Eurotiales</taxon>
        <taxon>Aspergillaceae</taxon>
        <taxon>Aspergillus</taxon>
        <taxon>Aspergillus subgen. Nidulantes</taxon>
    </lineage>
</organism>
<dbReference type="GeneID" id="63760857"/>